<dbReference type="AlphaFoldDB" id="A0A8J2JNW4"/>
<dbReference type="EMBL" id="CAJVCH010089713">
    <property type="protein sequence ID" value="CAG7722473.1"/>
    <property type="molecule type" value="Genomic_DNA"/>
</dbReference>
<evidence type="ECO:0000313" key="2">
    <source>
        <dbReference type="Proteomes" id="UP000708208"/>
    </source>
</evidence>
<dbReference type="Proteomes" id="UP000708208">
    <property type="component" value="Unassembled WGS sequence"/>
</dbReference>
<reference evidence="1" key="1">
    <citation type="submission" date="2021-06" db="EMBL/GenBank/DDBJ databases">
        <authorList>
            <person name="Hodson N. C."/>
            <person name="Mongue J. A."/>
            <person name="Jaron S. K."/>
        </authorList>
    </citation>
    <scope>NUCLEOTIDE SEQUENCE</scope>
</reference>
<sequence>MPASVSLPDIDRIAQEFMQHITALKAREKTQLEFISSMYTDNM</sequence>
<evidence type="ECO:0000313" key="1">
    <source>
        <dbReference type="EMBL" id="CAG7722473.1"/>
    </source>
</evidence>
<proteinExistence type="predicted"/>
<gene>
    <name evidence="1" type="ORF">AFUS01_LOCUS11604</name>
</gene>
<protein>
    <submittedName>
        <fullName evidence="1">Uncharacterized protein</fullName>
    </submittedName>
</protein>
<name>A0A8J2JNW4_9HEXA</name>
<organism evidence="1 2">
    <name type="scientific">Allacma fusca</name>
    <dbReference type="NCBI Taxonomy" id="39272"/>
    <lineage>
        <taxon>Eukaryota</taxon>
        <taxon>Metazoa</taxon>
        <taxon>Ecdysozoa</taxon>
        <taxon>Arthropoda</taxon>
        <taxon>Hexapoda</taxon>
        <taxon>Collembola</taxon>
        <taxon>Symphypleona</taxon>
        <taxon>Sminthuridae</taxon>
        <taxon>Allacma</taxon>
    </lineage>
</organism>
<keyword evidence="2" id="KW-1185">Reference proteome</keyword>
<comment type="caution">
    <text evidence="1">The sequence shown here is derived from an EMBL/GenBank/DDBJ whole genome shotgun (WGS) entry which is preliminary data.</text>
</comment>
<feature type="non-terminal residue" evidence="1">
    <location>
        <position position="1"/>
    </location>
</feature>
<accession>A0A8J2JNW4</accession>